<organism evidence="2 3">
    <name type="scientific">Xylanibacter ruminicola</name>
    <name type="common">Prevotella ruminicola</name>
    <dbReference type="NCBI Taxonomy" id="839"/>
    <lineage>
        <taxon>Bacteria</taxon>
        <taxon>Pseudomonadati</taxon>
        <taxon>Bacteroidota</taxon>
        <taxon>Bacteroidia</taxon>
        <taxon>Bacteroidales</taxon>
        <taxon>Prevotellaceae</taxon>
        <taxon>Xylanibacter</taxon>
    </lineage>
</organism>
<name>A0A1H4DRT2_XYLRU</name>
<keyword evidence="2" id="KW-0808">Transferase</keyword>
<dbReference type="EMBL" id="FNRF01000004">
    <property type="protein sequence ID" value="SEA75337.1"/>
    <property type="molecule type" value="Genomic_DNA"/>
</dbReference>
<proteinExistence type="predicted"/>
<gene>
    <name evidence="2" type="ORF">SAMN05216462_2492</name>
</gene>
<evidence type="ECO:0000313" key="3">
    <source>
        <dbReference type="Proteomes" id="UP000182257"/>
    </source>
</evidence>
<dbReference type="AlphaFoldDB" id="A0A1H4DRT2"/>
<dbReference type="Pfam" id="PF04230">
    <property type="entry name" value="PS_pyruv_trans"/>
    <property type="match status" value="1"/>
</dbReference>
<protein>
    <submittedName>
        <fullName evidence="2">Polysaccharide pyruvyl transferase</fullName>
    </submittedName>
</protein>
<dbReference type="GO" id="GO:0016740">
    <property type="term" value="F:transferase activity"/>
    <property type="evidence" value="ECO:0007669"/>
    <property type="project" value="UniProtKB-KW"/>
</dbReference>
<evidence type="ECO:0000259" key="1">
    <source>
        <dbReference type="Pfam" id="PF04230"/>
    </source>
</evidence>
<sequence>MQIKTITCHDVYNHGASLQAYALQTYLSSLGHDVEIIDYKPDYLSGHYSLRAVSNPKFDKPVVKQLYLLAKLPGRLAALKRKKKFDEFNRQYLHLSSLRYHSNEELKKNTPKADIYIAGSDQIWNTLFRNGRDPAFYLDFAPKTARRITYAASFATKDVVEEYKTFVCNLLCGLDRISLREKISLPLLKSLGRADGIAVCDPVFLLSQKQWNNLLPETMQNRKPYLLVYDTEGSLRLKNAAKKIAKQRDLIICNISANKLSYADKDYWSAGPLDFVRLIRDSEFVISNSFHATAFSLIFHREFCVVNRFETINERMYSLLKQYGLQERMLDGNIAIPTAPIEYSAVQKKIDADIAFSKQYLYEAISKKIEL</sequence>
<dbReference type="RefSeq" id="WP_074761795.1">
    <property type="nucleotide sequence ID" value="NZ_FNRF01000004.1"/>
</dbReference>
<evidence type="ECO:0000313" key="2">
    <source>
        <dbReference type="EMBL" id="SEA75337.1"/>
    </source>
</evidence>
<dbReference type="OrthoDB" id="9799278at2"/>
<accession>A0A1H4DRT2</accession>
<feature type="domain" description="Polysaccharide pyruvyl transferase" evidence="1">
    <location>
        <begin position="13"/>
        <end position="307"/>
    </location>
</feature>
<reference evidence="2 3" key="1">
    <citation type="submission" date="2016-10" db="EMBL/GenBank/DDBJ databases">
        <authorList>
            <person name="de Groot N.N."/>
        </authorList>
    </citation>
    <scope>NUCLEOTIDE SEQUENCE [LARGE SCALE GENOMIC DNA]</scope>
    <source>
        <strain evidence="2 3">D31d</strain>
    </source>
</reference>
<dbReference type="Proteomes" id="UP000182257">
    <property type="component" value="Unassembled WGS sequence"/>
</dbReference>
<dbReference type="InterPro" id="IPR007345">
    <property type="entry name" value="Polysacch_pyruvyl_Trfase"/>
</dbReference>